<evidence type="ECO:0000313" key="4">
    <source>
        <dbReference type="Proteomes" id="UP000698059"/>
    </source>
</evidence>
<evidence type="ECO:0000259" key="2">
    <source>
        <dbReference type="Pfam" id="PF01471"/>
    </source>
</evidence>
<proteinExistence type="predicted"/>
<comment type="caution">
    <text evidence="3">The sequence shown here is derived from an EMBL/GenBank/DDBJ whole genome shotgun (WGS) entry which is preliminary data.</text>
</comment>
<feature type="chain" id="PRO_5045323156" evidence="1">
    <location>
        <begin position="35"/>
        <end position="144"/>
    </location>
</feature>
<feature type="domain" description="Peptidoglycan binding-like" evidence="2">
    <location>
        <begin position="72"/>
        <end position="127"/>
    </location>
</feature>
<dbReference type="InterPro" id="IPR036365">
    <property type="entry name" value="PGBD-like_sf"/>
</dbReference>
<organism evidence="3 4">
    <name type="scientific">Oerskovia jenensis</name>
    <dbReference type="NCBI Taxonomy" id="162169"/>
    <lineage>
        <taxon>Bacteria</taxon>
        <taxon>Bacillati</taxon>
        <taxon>Actinomycetota</taxon>
        <taxon>Actinomycetes</taxon>
        <taxon>Micrococcales</taxon>
        <taxon>Cellulomonadaceae</taxon>
        <taxon>Oerskovia</taxon>
    </lineage>
</organism>
<dbReference type="RefSeq" id="WP_205305592.1">
    <property type="nucleotide sequence ID" value="NZ_BAAAVF010000006.1"/>
</dbReference>
<dbReference type="EMBL" id="JAFBBO010000001">
    <property type="protein sequence ID" value="MBM7477285.1"/>
    <property type="molecule type" value="Genomic_DNA"/>
</dbReference>
<accession>A0ABS2LA42</accession>
<dbReference type="Gene3D" id="1.10.101.10">
    <property type="entry name" value="PGBD-like superfamily/PGBD"/>
    <property type="match status" value="1"/>
</dbReference>
<feature type="signal peptide" evidence="1">
    <location>
        <begin position="1"/>
        <end position="34"/>
    </location>
</feature>
<sequence>MQQISRRTVSALVTLTLTLGGIAVATAVAAPASAAIPFCNNHYLPAGNSGVPGFVSGSTTTYNCTLSQGRTGYPVSLLQESLRFCYGQNIAVDGSFGPATRSALIAAQKRVGVAADGVYGPVTAKAIAHSGYANGSGTQFCRKL</sequence>
<keyword evidence="1" id="KW-0732">Signal</keyword>
<evidence type="ECO:0000256" key="1">
    <source>
        <dbReference type="SAM" id="SignalP"/>
    </source>
</evidence>
<gene>
    <name evidence="3" type="ORF">JOD49_000205</name>
</gene>
<protein>
    <submittedName>
        <fullName evidence="3">Peptidoglycan hydrolase-like protein with peptidoglycan-binding domain</fullName>
    </submittedName>
</protein>
<dbReference type="InterPro" id="IPR002477">
    <property type="entry name" value="Peptidoglycan-bd-like"/>
</dbReference>
<dbReference type="Proteomes" id="UP000698059">
    <property type="component" value="Unassembled WGS sequence"/>
</dbReference>
<name>A0ABS2LA42_9CELL</name>
<keyword evidence="4" id="KW-1185">Reference proteome</keyword>
<dbReference type="Pfam" id="PF01471">
    <property type="entry name" value="PG_binding_1"/>
    <property type="match status" value="1"/>
</dbReference>
<dbReference type="InterPro" id="IPR036366">
    <property type="entry name" value="PGBDSf"/>
</dbReference>
<evidence type="ECO:0000313" key="3">
    <source>
        <dbReference type="EMBL" id="MBM7477285.1"/>
    </source>
</evidence>
<dbReference type="SUPFAM" id="SSF47090">
    <property type="entry name" value="PGBD-like"/>
    <property type="match status" value="1"/>
</dbReference>
<reference evidence="3 4" key="1">
    <citation type="submission" date="2021-01" db="EMBL/GenBank/DDBJ databases">
        <title>Sequencing the genomes of 1000 actinobacteria strains.</title>
        <authorList>
            <person name="Klenk H.-P."/>
        </authorList>
    </citation>
    <scope>NUCLEOTIDE SEQUENCE [LARGE SCALE GENOMIC DNA]</scope>
    <source>
        <strain evidence="3 4">DSM 46000</strain>
    </source>
</reference>